<dbReference type="InterPro" id="IPR013087">
    <property type="entry name" value="Znf_C2H2_type"/>
</dbReference>
<keyword evidence="4 7" id="KW-0863">Zinc-finger</keyword>
<dbReference type="Gene3D" id="3.30.160.60">
    <property type="entry name" value="Classic Zinc Finger"/>
    <property type="match status" value="5"/>
</dbReference>
<evidence type="ECO:0000259" key="9">
    <source>
        <dbReference type="PROSITE" id="PS50157"/>
    </source>
</evidence>
<dbReference type="FunFam" id="3.30.160.60:FF:000624">
    <property type="entry name" value="zinc finger protein 697"/>
    <property type="match status" value="1"/>
</dbReference>
<dbReference type="InterPro" id="IPR036236">
    <property type="entry name" value="Znf_C2H2_sf"/>
</dbReference>
<keyword evidence="11" id="KW-1185">Reference proteome</keyword>
<feature type="domain" description="C2H2-type" evidence="9">
    <location>
        <begin position="179"/>
        <end position="207"/>
    </location>
</feature>
<evidence type="ECO:0000256" key="1">
    <source>
        <dbReference type="ARBA" id="ARBA00004123"/>
    </source>
</evidence>
<dbReference type="FunFam" id="3.30.160.60:FF:000176">
    <property type="entry name" value="zinc finger protein 70"/>
    <property type="match status" value="1"/>
</dbReference>
<dbReference type="OrthoDB" id="6077919at2759"/>
<feature type="domain" description="C2H2-type" evidence="9">
    <location>
        <begin position="151"/>
        <end position="178"/>
    </location>
</feature>
<feature type="region of interest" description="Disordered" evidence="8">
    <location>
        <begin position="1"/>
        <end position="28"/>
    </location>
</feature>
<feature type="domain" description="C2H2-type" evidence="9">
    <location>
        <begin position="208"/>
        <end position="235"/>
    </location>
</feature>
<name>A0A2J7QQG0_9NEOP</name>
<keyword evidence="3" id="KW-0677">Repeat</keyword>
<evidence type="ECO:0000313" key="10">
    <source>
        <dbReference type="EMBL" id="PNF30812.1"/>
    </source>
</evidence>
<comment type="caution">
    <text evidence="10">The sequence shown here is derived from an EMBL/GenBank/DDBJ whole genome shotgun (WGS) entry which is preliminary data.</text>
</comment>
<comment type="subcellular location">
    <subcellularLocation>
        <location evidence="1">Nucleus</location>
    </subcellularLocation>
</comment>
<evidence type="ECO:0000256" key="7">
    <source>
        <dbReference type="PROSITE-ProRule" id="PRU00042"/>
    </source>
</evidence>
<keyword evidence="2" id="KW-0479">Metal-binding</keyword>
<proteinExistence type="predicted"/>
<dbReference type="InParanoid" id="A0A2J7QQG0"/>
<feature type="domain" description="C2H2-type" evidence="9">
    <location>
        <begin position="264"/>
        <end position="292"/>
    </location>
</feature>
<keyword evidence="5" id="KW-0862">Zinc</keyword>
<dbReference type="Pfam" id="PF00096">
    <property type="entry name" value="zf-C2H2"/>
    <property type="match status" value="4"/>
</dbReference>
<dbReference type="EMBL" id="NEVH01012087">
    <property type="protein sequence ID" value="PNF30812.1"/>
    <property type="molecule type" value="Genomic_DNA"/>
</dbReference>
<dbReference type="PROSITE" id="PS50157">
    <property type="entry name" value="ZINC_FINGER_C2H2_2"/>
    <property type="match status" value="5"/>
</dbReference>
<dbReference type="Proteomes" id="UP000235965">
    <property type="component" value="Unassembled WGS sequence"/>
</dbReference>
<accession>A0A2J7QQG0</accession>
<dbReference type="Pfam" id="PF13894">
    <property type="entry name" value="zf-C2H2_4"/>
    <property type="match status" value="1"/>
</dbReference>
<keyword evidence="6" id="KW-0539">Nucleus</keyword>
<evidence type="ECO:0000256" key="2">
    <source>
        <dbReference type="ARBA" id="ARBA00022723"/>
    </source>
</evidence>
<dbReference type="FunFam" id="3.30.160.60:FF:000446">
    <property type="entry name" value="Zinc finger protein"/>
    <property type="match status" value="1"/>
</dbReference>
<evidence type="ECO:0000313" key="11">
    <source>
        <dbReference type="Proteomes" id="UP000235965"/>
    </source>
</evidence>
<dbReference type="PANTHER" id="PTHR24394:SF44">
    <property type="entry name" value="ZINC FINGER PROTEIN 271-LIKE"/>
    <property type="match status" value="1"/>
</dbReference>
<evidence type="ECO:0000256" key="5">
    <source>
        <dbReference type="ARBA" id="ARBA00022833"/>
    </source>
</evidence>
<dbReference type="PANTHER" id="PTHR24394">
    <property type="entry name" value="ZINC FINGER PROTEIN"/>
    <property type="match status" value="1"/>
</dbReference>
<gene>
    <name evidence="10" type="ORF">B7P43_G06097</name>
</gene>
<evidence type="ECO:0000256" key="6">
    <source>
        <dbReference type="ARBA" id="ARBA00023242"/>
    </source>
</evidence>
<evidence type="ECO:0000256" key="8">
    <source>
        <dbReference type="SAM" id="MobiDB-lite"/>
    </source>
</evidence>
<dbReference type="GO" id="GO:0008270">
    <property type="term" value="F:zinc ion binding"/>
    <property type="evidence" value="ECO:0007669"/>
    <property type="project" value="UniProtKB-KW"/>
</dbReference>
<feature type="domain" description="C2H2-type" evidence="9">
    <location>
        <begin position="236"/>
        <end position="263"/>
    </location>
</feature>
<dbReference type="FunFam" id="3.30.160.60:FF:000512">
    <property type="entry name" value="zinc finger protein 197 isoform X1"/>
    <property type="match status" value="1"/>
</dbReference>
<dbReference type="PROSITE" id="PS00028">
    <property type="entry name" value="ZINC_FINGER_C2H2_1"/>
    <property type="match status" value="5"/>
</dbReference>
<feature type="compositionally biased region" description="Polar residues" evidence="8">
    <location>
        <begin position="16"/>
        <end position="26"/>
    </location>
</feature>
<dbReference type="SUPFAM" id="SSF57667">
    <property type="entry name" value="beta-beta-alpha zinc fingers"/>
    <property type="match status" value="3"/>
</dbReference>
<dbReference type="GO" id="GO:0000981">
    <property type="term" value="F:DNA-binding transcription factor activity, RNA polymerase II-specific"/>
    <property type="evidence" value="ECO:0007669"/>
    <property type="project" value="TreeGrafter"/>
</dbReference>
<dbReference type="AlphaFoldDB" id="A0A2J7QQG0"/>
<dbReference type="GO" id="GO:0005634">
    <property type="term" value="C:nucleus"/>
    <property type="evidence" value="ECO:0007669"/>
    <property type="project" value="UniProtKB-SubCell"/>
</dbReference>
<dbReference type="STRING" id="105785.A0A2J7QQG0"/>
<evidence type="ECO:0000256" key="4">
    <source>
        <dbReference type="ARBA" id="ARBA00022771"/>
    </source>
</evidence>
<organism evidence="10 11">
    <name type="scientific">Cryptotermes secundus</name>
    <dbReference type="NCBI Taxonomy" id="105785"/>
    <lineage>
        <taxon>Eukaryota</taxon>
        <taxon>Metazoa</taxon>
        <taxon>Ecdysozoa</taxon>
        <taxon>Arthropoda</taxon>
        <taxon>Hexapoda</taxon>
        <taxon>Insecta</taxon>
        <taxon>Pterygota</taxon>
        <taxon>Neoptera</taxon>
        <taxon>Polyneoptera</taxon>
        <taxon>Dictyoptera</taxon>
        <taxon>Blattodea</taxon>
        <taxon>Blattoidea</taxon>
        <taxon>Termitoidae</taxon>
        <taxon>Kalotermitidae</taxon>
        <taxon>Cryptotermitinae</taxon>
        <taxon>Cryptotermes</taxon>
    </lineage>
</organism>
<sequence>MATVIKVEPDTDSDSEPLSPQVTTELTDPIEEKRSAEFTFVPVNTQIKVENNALPLLEQEEEEITVHVTPIKQEEEEEEEQGMCEDEDGVMQFITEHDPFTGVTAITHGDHQSSALTRSPGDDFHLPSNHSVLRTRLQKTRNMFYNKPDQIICDVCGKRFKFPCDLKRHSVMHTGERVYKCEECQKRFKLLSHLKMHIYRFHARERPFQCDSCGKRYASVTDLRSHALIHSSERPHVCSICNKGFVSAKDLRKHVQIHTGEREFECDVCKRKFLRRGHLEKHIAVVHVHKSRHDCRSRSRKLKFLDQKIRKK</sequence>
<evidence type="ECO:0000256" key="3">
    <source>
        <dbReference type="ARBA" id="ARBA00022737"/>
    </source>
</evidence>
<dbReference type="SMART" id="SM00355">
    <property type="entry name" value="ZnF_C2H2"/>
    <property type="match status" value="5"/>
</dbReference>
<reference evidence="10 11" key="1">
    <citation type="submission" date="2017-12" db="EMBL/GenBank/DDBJ databases">
        <title>Hemimetabolous genomes reveal molecular basis of termite eusociality.</title>
        <authorList>
            <person name="Harrison M.C."/>
            <person name="Jongepier E."/>
            <person name="Robertson H.M."/>
            <person name="Arning N."/>
            <person name="Bitard-Feildel T."/>
            <person name="Chao H."/>
            <person name="Childers C.P."/>
            <person name="Dinh H."/>
            <person name="Doddapaneni H."/>
            <person name="Dugan S."/>
            <person name="Gowin J."/>
            <person name="Greiner C."/>
            <person name="Han Y."/>
            <person name="Hu H."/>
            <person name="Hughes D.S.T."/>
            <person name="Huylmans A.-K."/>
            <person name="Kemena C."/>
            <person name="Kremer L.P.M."/>
            <person name="Lee S.L."/>
            <person name="Lopez-Ezquerra A."/>
            <person name="Mallet L."/>
            <person name="Monroy-Kuhn J.M."/>
            <person name="Moser A."/>
            <person name="Murali S.C."/>
            <person name="Muzny D.M."/>
            <person name="Otani S."/>
            <person name="Piulachs M.-D."/>
            <person name="Poelchau M."/>
            <person name="Qu J."/>
            <person name="Schaub F."/>
            <person name="Wada-Katsumata A."/>
            <person name="Worley K.C."/>
            <person name="Xie Q."/>
            <person name="Ylla G."/>
            <person name="Poulsen M."/>
            <person name="Gibbs R.A."/>
            <person name="Schal C."/>
            <person name="Richards S."/>
            <person name="Belles X."/>
            <person name="Korb J."/>
            <person name="Bornberg-Bauer E."/>
        </authorList>
    </citation>
    <scope>NUCLEOTIDE SEQUENCE [LARGE SCALE GENOMIC DNA]</scope>
    <source>
        <tissue evidence="10">Whole body</tissue>
    </source>
</reference>
<protein>
    <recommendedName>
        <fullName evidence="9">C2H2-type domain-containing protein</fullName>
    </recommendedName>
</protein>